<dbReference type="AlphaFoldDB" id="A0A2A7MIE8"/>
<dbReference type="STRING" id="137838.GCA_001458595_02774"/>
<gene>
    <name evidence="1" type="ORF">CQ394_06525</name>
</gene>
<evidence type="ECO:0000313" key="2">
    <source>
        <dbReference type="Proteomes" id="UP000220840"/>
    </source>
</evidence>
<dbReference type="Proteomes" id="UP000220840">
    <property type="component" value="Unassembled WGS sequence"/>
</dbReference>
<comment type="caution">
    <text evidence="1">The sequence shown here is derived from an EMBL/GenBank/DDBJ whole genome shotgun (WGS) entry which is preliminary data.</text>
</comment>
<reference evidence="1 2" key="1">
    <citation type="submission" date="2017-10" db="EMBL/GenBank/DDBJ databases">
        <title>Effective Description of Clostridium neonatale sp. nov. linked to necrotizing enterocolitis in neonates and a clarification of species assignable to the genus Clostridium (Prazmowski 1880) emend. Lawson and Rainey 2016.</title>
        <authorList>
            <person name="Bernard K."/>
            <person name="Burdz T."/>
            <person name="Wiebe D."/>
            <person name="Balcewich B."/>
            <person name="Alfa M."/>
            <person name="Bernier A.-M."/>
        </authorList>
    </citation>
    <scope>NUCLEOTIDE SEQUENCE [LARGE SCALE GENOMIC DNA]</scope>
    <source>
        <strain evidence="1 2">LCDC99A005</strain>
    </source>
</reference>
<organism evidence="1 2">
    <name type="scientific">Clostridium neonatale</name>
    <dbReference type="NCBI Taxonomy" id="137838"/>
    <lineage>
        <taxon>Bacteria</taxon>
        <taxon>Bacillati</taxon>
        <taxon>Bacillota</taxon>
        <taxon>Clostridia</taxon>
        <taxon>Eubacteriales</taxon>
        <taxon>Clostridiaceae</taxon>
        <taxon>Clostridium</taxon>
    </lineage>
</organism>
<accession>A0A2A7MIE8</accession>
<sequence>MYNEKIFIISLISCVFLTGCGSEEEVILKTERKVSTQLIGASNHSNIISLSGNITSTKTVKLSFEIPGTITDITVDEGHCVQASE</sequence>
<evidence type="ECO:0000313" key="1">
    <source>
        <dbReference type="EMBL" id="PEG31359.1"/>
    </source>
</evidence>
<dbReference type="RefSeq" id="WP_058295518.1">
    <property type="nucleotide sequence ID" value="NZ_CAKJVD010000050.1"/>
</dbReference>
<protein>
    <submittedName>
        <fullName evidence="1">Uncharacterized protein</fullName>
    </submittedName>
</protein>
<proteinExistence type="predicted"/>
<dbReference type="OrthoDB" id="2110899at2"/>
<dbReference type="EMBL" id="PDCJ01000001">
    <property type="protein sequence ID" value="PEG31359.1"/>
    <property type="molecule type" value="Genomic_DNA"/>
</dbReference>
<dbReference type="PROSITE" id="PS51257">
    <property type="entry name" value="PROKAR_LIPOPROTEIN"/>
    <property type="match status" value="1"/>
</dbReference>
<keyword evidence="2" id="KW-1185">Reference proteome</keyword>
<name>A0A2A7MIE8_9CLOT</name>
<dbReference type="GeneID" id="68877799"/>